<evidence type="ECO:0000313" key="2">
    <source>
        <dbReference type="EMBL" id="ABH00179.1"/>
    </source>
</evidence>
<geneLocation type="plasmid" evidence="2 3">
    <name>pRHL1</name>
</geneLocation>
<dbReference type="HOGENOM" id="CLU_1833642_0_0_11"/>
<organism evidence="2 3">
    <name type="scientific">Rhodococcus jostii (strain RHA1)</name>
    <dbReference type="NCBI Taxonomy" id="101510"/>
    <lineage>
        <taxon>Bacteria</taxon>
        <taxon>Bacillati</taxon>
        <taxon>Actinomycetota</taxon>
        <taxon>Actinomycetes</taxon>
        <taxon>Mycobacteriales</taxon>
        <taxon>Nocardiaceae</taxon>
        <taxon>Rhodococcus</taxon>
    </lineage>
</organism>
<dbReference type="AlphaFoldDB" id="Q0RX07"/>
<dbReference type="KEGG" id="rha:RHA1_ro09136"/>
<evidence type="ECO:0000256" key="1">
    <source>
        <dbReference type="SAM" id="MobiDB-lite"/>
    </source>
</evidence>
<dbReference type="Proteomes" id="UP000008710">
    <property type="component" value="Plasmid pRHL1"/>
</dbReference>
<accession>Q0RX07</accession>
<reference evidence="3" key="1">
    <citation type="journal article" date="2006" name="Proc. Natl. Acad. Sci. U.S.A.">
        <title>The complete genome of Rhodococcus sp. RHA1 provides insights into a catabolic powerhouse.</title>
        <authorList>
            <person name="McLeod M.P."/>
            <person name="Warren R.L."/>
            <person name="Hsiao W.W.L."/>
            <person name="Araki N."/>
            <person name="Myhre M."/>
            <person name="Fernandes C."/>
            <person name="Miyazawa D."/>
            <person name="Wong W."/>
            <person name="Lillquist A.L."/>
            <person name="Wang D."/>
            <person name="Dosanjh M."/>
            <person name="Hara H."/>
            <person name="Petrescu A."/>
            <person name="Morin R.D."/>
            <person name="Yang G."/>
            <person name="Stott J.M."/>
            <person name="Schein J.E."/>
            <person name="Shin H."/>
            <person name="Smailus D."/>
            <person name="Siddiqui A.S."/>
            <person name="Marra M.A."/>
            <person name="Jones S.J.M."/>
            <person name="Holt R."/>
            <person name="Brinkman F.S.L."/>
            <person name="Miyauchi K."/>
            <person name="Fukuda M."/>
            <person name="Davies J.E."/>
            <person name="Mohn W.W."/>
            <person name="Eltis L.D."/>
        </authorList>
    </citation>
    <scope>NUCLEOTIDE SEQUENCE [LARGE SCALE GENOMIC DNA]</scope>
    <source>
        <strain evidence="3">RHA1</strain>
    </source>
</reference>
<name>Q0RX07_RHOJR</name>
<feature type="compositionally biased region" description="Polar residues" evidence="1">
    <location>
        <begin position="14"/>
        <end position="23"/>
    </location>
</feature>
<proteinExistence type="predicted"/>
<evidence type="ECO:0000313" key="3">
    <source>
        <dbReference type="Proteomes" id="UP000008710"/>
    </source>
</evidence>
<protein>
    <submittedName>
        <fullName evidence="2">Uncharacterized protein</fullName>
    </submittedName>
</protein>
<gene>
    <name evidence="2" type="ordered locus">RHA1_ro09136</name>
</gene>
<dbReference type="EMBL" id="CP000432">
    <property type="protein sequence ID" value="ABH00179.1"/>
    <property type="molecule type" value="Genomic_DNA"/>
</dbReference>
<sequence length="140" mass="15546">MGGSVDGACGDAVTGTSSDTTPIRPTHLGLCPGERVTEDEPDLTVRHPKRNAQVGAADIELRQRIQGLDERHSASCPRRAHFSHPETRRPVCCTGVARLNGTHNLLRHRLQMSQQGERHRWSDVRGRMVSVRPETPFPTR</sequence>
<keyword evidence="2" id="KW-0614">Plasmid</keyword>
<feature type="region of interest" description="Disordered" evidence="1">
    <location>
        <begin position="1"/>
        <end position="25"/>
    </location>
</feature>